<name>A0ABT1CFK6_9PROT</name>
<evidence type="ECO:0000313" key="2">
    <source>
        <dbReference type="EMBL" id="MCO6159316.1"/>
    </source>
</evidence>
<dbReference type="RefSeq" id="WP_252848765.1">
    <property type="nucleotide sequence ID" value="NZ_BAPW01000012.1"/>
</dbReference>
<dbReference type="InterPro" id="IPR028992">
    <property type="entry name" value="Hedgehog/Intein_dom"/>
</dbReference>
<dbReference type="Proteomes" id="UP001523401">
    <property type="component" value="Unassembled WGS sequence"/>
</dbReference>
<reference evidence="2 3" key="1">
    <citation type="submission" date="2022-06" db="EMBL/GenBank/DDBJ databases">
        <title>Whole-genome of Asaia lannensis strain LMG 27011T.</title>
        <authorList>
            <person name="Sombolestani A."/>
        </authorList>
    </citation>
    <scope>NUCLEOTIDE SEQUENCE [LARGE SCALE GENOMIC DNA]</scope>
    <source>
        <strain evidence="2 3">NBRC 102526</strain>
    </source>
</reference>
<keyword evidence="3" id="KW-1185">Reference proteome</keyword>
<dbReference type="Pfam" id="PF13403">
    <property type="entry name" value="Hint_2"/>
    <property type="match status" value="1"/>
</dbReference>
<dbReference type="InterPro" id="IPR003587">
    <property type="entry name" value="Hint_dom_N"/>
</dbReference>
<comment type="caution">
    <text evidence="2">The sequence shown here is derived from an EMBL/GenBank/DDBJ whole genome shotgun (WGS) entry which is preliminary data.</text>
</comment>
<accession>A0ABT1CFK6</accession>
<dbReference type="SMART" id="SM00306">
    <property type="entry name" value="HintN"/>
    <property type="match status" value="1"/>
</dbReference>
<gene>
    <name evidence="2" type="ORF">NF685_04625</name>
</gene>
<proteinExistence type="predicted"/>
<dbReference type="EMBL" id="JAMXQU010000002">
    <property type="protein sequence ID" value="MCO6159316.1"/>
    <property type="molecule type" value="Genomic_DNA"/>
</dbReference>
<evidence type="ECO:0000259" key="1">
    <source>
        <dbReference type="SMART" id="SM00306"/>
    </source>
</evidence>
<sequence length="501" mass="55011">MSENDNEDSMNPAEIFSSSGESELAMLSASDMTSRVNDDCYGDGEAYFTNGTVKVSIIGSSPYTRPGEVKTFRVVSPVEVGSKLEYMLFAQYGTIRMTAFFDGSTTTISFFIKFVRDQRTVNIVFDGNPFGYPLNKRVELQNVNGTTIYIGALTAVACFLRGTLIETPDGPVPVETLSIGDKVVAYREGSITNEPLCWVGKRTVHAYSDAERPVRVRAHALADNVPSSDLLITPEHCLYLERHFVPVRMLVNGSSIVIDPNVTFDVYHIETEHHAVIKANGAFTETFLDTGNRSGYSQSGDVIGATFKPLKRWETDAAAPLGIARSLVEPLYDKLRARAQSLSMAVGRKPIAMTEDPDLHLEIGPKIFIRPLRRTDKGYVFELPAGVRTVWICSRTGKPSTTIGPFVDDRRDLGVLIGEITVYGSRGTRACKYHLAQRPVGGWHGYENSLCRWTAGRARLDLDGVCDTSPSLMMVTILAAGPYLEQAEEECLASSLLAMAS</sequence>
<feature type="domain" description="Hint" evidence="1">
    <location>
        <begin position="156"/>
        <end position="260"/>
    </location>
</feature>
<organism evidence="2 3">
    <name type="scientific">Asaia lannensis NBRC 102526</name>
    <dbReference type="NCBI Taxonomy" id="1307926"/>
    <lineage>
        <taxon>Bacteria</taxon>
        <taxon>Pseudomonadati</taxon>
        <taxon>Pseudomonadota</taxon>
        <taxon>Alphaproteobacteria</taxon>
        <taxon>Acetobacterales</taxon>
        <taxon>Acetobacteraceae</taxon>
        <taxon>Asaia</taxon>
    </lineage>
</organism>
<dbReference type="InterPro" id="IPR036844">
    <property type="entry name" value="Hint_dom_sf"/>
</dbReference>
<evidence type="ECO:0000313" key="3">
    <source>
        <dbReference type="Proteomes" id="UP001523401"/>
    </source>
</evidence>
<protein>
    <submittedName>
        <fullName evidence="2">Hint domain-containing protein</fullName>
    </submittedName>
</protein>
<dbReference type="SUPFAM" id="SSF51294">
    <property type="entry name" value="Hedgehog/intein (Hint) domain"/>
    <property type="match status" value="1"/>
</dbReference>
<dbReference type="Gene3D" id="2.170.16.10">
    <property type="entry name" value="Hedgehog/Intein (Hint) domain"/>
    <property type="match status" value="1"/>
</dbReference>